<dbReference type="Gene3D" id="3.40.190.100">
    <property type="entry name" value="Glycine betaine-binding periplasmic protein, domain 2"/>
    <property type="match status" value="1"/>
</dbReference>
<organism evidence="3 4">
    <name type="scientific">Marinomonas sargassi</name>
    <dbReference type="NCBI Taxonomy" id="2984494"/>
    <lineage>
        <taxon>Bacteria</taxon>
        <taxon>Pseudomonadati</taxon>
        <taxon>Pseudomonadota</taxon>
        <taxon>Gammaproteobacteria</taxon>
        <taxon>Oceanospirillales</taxon>
        <taxon>Oceanospirillaceae</taxon>
        <taxon>Marinomonas</taxon>
    </lineage>
</organism>
<keyword evidence="4" id="KW-1185">Reference proteome</keyword>
<accession>A0ABT2YPV7</accession>
<dbReference type="SUPFAM" id="SSF53850">
    <property type="entry name" value="Periplasmic binding protein-like II"/>
    <property type="match status" value="1"/>
</dbReference>
<evidence type="ECO:0000259" key="2">
    <source>
        <dbReference type="Pfam" id="PF04069"/>
    </source>
</evidence>
<dbReference type="Gene3D" id="3.10.105.10">
    <property type="entry name" value="Dipeptide-binding Protein, Domain 3"/>
    <property type="match status" value="2"/>
</dbReference>
<dbReference type="EMBL" id="JAOVZB010000001">
    <property type="protein sequence ID" value="MCV2401920.1"/>
    <property type="molecule type" value="Genomic_DNA"/>
</dbReference>
<gene>
    <name evidence="3" type="ORF">OFY17_03375</name>
</gene>
<name>A0ABT2YPV7_9GAMM</name>
<evidence type="ECO:0000313" key="4">
    <source>
        <dbReference type="Proteomes" id="UP001209713"/>
    </source>
</evidence>
<proteinExistence type="predicted"/>
<comment type="caution">
    <text evidence="3">The sequence shown here is derived from an EMBL/GenBank/DDBJ whole genome shotgun (WGS) entry which is preliminary data.</text>
</comment>
<feature type="chain" id="PRO_5046036747" description="ABC-type glycine betaine transport system substrate-binding domain-containing protein" evidence="1">
    <location>
        <begin position="26"/>
        <end position="324"/>
    </location>
</feature>
<reference evidence="3 4" key="1">
    <citation type="submission" date="2022-10" db="EMBL/GenBank/DDBJ databases">
        <title>Marinomonas transparenta sp. nov. and Marinomonas sargassi sp. nov., isolated from marine alga (Sargassum natans (L.) Gaillon).</title>
        <authorList>
            <person name="Wang Y."/>
        </authorList>
    </citation>
    <scope>NUCLEOTIDE SEQUENCE [LARGE SCALE GENOMIC DNA]</scope>
    <source>
        <strain evidence="3 4">C2222</strain>
    </source>
</reference>
<dbReference type="CDD" id="cd13642">
    <property type="entry name" value="PBP2_BCP_1"/>
    <property type="match status" value="1"/>
</dbReference>
<feature type="signal peptide" evidence="1">
    <location>
        <begin position="1"/>
        <end position="25"/>
    </location>
</feature>
<keyword evidence="1" id="KW-0732">Signal</keyword>
<evidence type="ECO:0000256" key="1">
    <source>
        <dbReference type="SAM" id="SignalP"/>
    </source>
</evidence>
<protein>
    <recommendedName>
        <fullName evidence="2">ABC-type glycine betaine transport system substrate-binding domain-containing protein</fullName>
    </recommendedName>
</protein>
<evidence type="ECO:0000313" key="3">
    <source>
        <dbReference type="EMBL" id="MCV2401920.1"/>
    </source>
</evidence>
<dbReference type="InterPro" id="IPR007210">
    <property type="entry name" value="ABC_Gly_betaine_transp_sub-bd"/>
</dbReference>
<feature type="domain" description="ABC-type glycine betaine transport system substrate-binding" evidence="2">
    <location>
        <begin position="28"/>
        <end position="311"/>
    </location>
</feature>
<sequence>MRKSLLAKVMLAVSISSASVSYVHAADKVMIAELSWPGAKIIGNLIKVVIEEKLGAEADMVPSTNSIIFAAMDGGRGDIDVHPDVWLPNQQALVDQYVTGNKTVALSKGFYEGRTGFCVPKYMSEKHGIKTVYDMATPEAQALFDSDGDGMGEVWAGGAGWASTNINKVKARDYGIELFNTISTEDEAIFYNRLETLYKKEQGVAFYCYVPHYVHALYETVLLEEPEYDAAQYQMLQPQDDPNWYEKSSIFTGDPIKNVRIAYSKTLETRSPEVADFLSNINLSADDVSNWTYQVIIEGKEAEDVVRTWVSNNSTTVDKWLGIE</sequence>
<dbReference type="Pfam" id="PF04069">
    <property type="entry name" value="OpuAC"/>
    <property type="match status" value="1"/>
</dbReference>
<dbReference type="RefSeq" id="WP_263529288.1">
    <property type="nucleotide sequence ID" value="NZ_JAOVZB010000001.1"/>
</dbReference>
<dbReference type="Proteomes" id="UP001209713">
    <property type="component" value="Unassembled WGS sequence"/>
</dbReference>